<protein>
    <submittedName>
        <fullName evidence="2">Peptidyl-prolyl cis-trans isomerase-like 2</fullName>
    </submittedName>
</protein>
<accession>A0AAV4FJ95</accession>
<comment type="caution">
    <text evidence="2">The sequence shown here is derived from an EMBL/GenBank/DDBJ whole genome shotgun (WGS) entry which is preliminary data.</text>
</comment>
<organism evidence="2 3">
    <name type="scientific">Elysia marginata</name>
    <dbReference type="NCBI Taxonomy" id="1093978"/>
    <lineage>
        <taxon>Eukaryota</taxon>
        <taxon>Metazoa</taxon>
        <taxon>Spiralia</taxon>
        <taxon>Lophotrochozoa</taxon>
        <taxon>Mollusca</taxon>
        <taxon>Gastropoda</taxon>
        <taxon>Heterobranchia</taxon>
        <taxon>Euthyneura</taxon>
        <taxon>Panpulmonata</taxon>
        <taxon>Sacoglossa</taxon>
        <taxon>Placobranchoidea</taxon>
        <taxon>Plakobranchidae</taxon>
        <taxon>Elysia</taxon>
    </lineage>
</organism>
<evidence type="ECO:0000256" key="1">
    <source>
        <dbReference type="SAM" id="MobiDB-lite"/>
    </source>
</evidence>
<feature type="compositionally biased region" description="Basic and acidic residues" evidence="1">
    <location>
        <begin position="76"/>
        <end position="96"/>
    </location>
</feature>
<evidence type="ECO:0000313" key="3">
    <source>
        <dbReference type="Proteomes" id="UP000762676"/>
    </source>
</evidence>
<dbReference type="AlphaFoldDB" id="A0AAV4FJ95"/>
<dbReference type="GO" id="GO:0016853">
    <property type="term" value="F:isomerase activity"/>
    <property type="evidence" value="ECO:0007669"/>
    <property type="project" value="UniProtKB-KW"/>
</dbReference>
<gene>
    <name evidence="2" type="ORF">ElyMa_000387900</name>
</gene>
<proteinExistence type="predicted"/>
<sequence length="155" mass="17620">MSWSSGRDSAPEPTSGCSVLGKAIFCHTQVLNQYPAMFSNKFARQYVMCSNCCSYTDIIIEECVVFTDPYEEADEQLKQEREEEEVRQKREEEQERKKKAKKKEGEKGLAVYRQGIGKYINAAATKRAAETGPSEAAETKKKKDATYNFGNFSTW</sequence>
<feature type="region of interest" description="Disordered" evidence="1">
    <location>
        <begin position="76"/>
        <end position="106"/>
    </location>
</feature>
<name>A0AAV4FJ95_9GAST</name>
<dbReference type="Proteomes" id="UP000762676">
    <property type="component" value="Unassembled WGS sequence"/>
</dbReference>
<feature type="region of interest" description="Disordered" evidence="1">
    <location>
        <begin position="127"/>
        <end position="155"/>
    </location>
</feature>
<reference evidence="2 3" key="1">
    <citation type="journal article" date="2021" name="Elife">
        <title>Chloroplast acquisition without the gene transfer in kleptoplastic sea slugs, Plakobranchus ocellatus.</title>
        <authorList>
            <person name="Maeda T."/>
            <person name="Takahashi S."/>
            <person name="Yoshida T."/>
            <person name="Shimamura S."/>
            <person name="Takaki Y."/>
            <person name="Nagai Y."/>
            <person name="Toyoda A."/>
            <person name="Suzuki Y."/>
            <person name="Arimoto A."/>
            <person name="Ishii H."/>
            <person name="Satoh N."/>
            <person name="Nishiyama T."/>
            <person name="Hasebe M."/>
            <person name="Maruyama T."/>
            <person name="Minagawa J."/>
            <person name="Obokata J."/>
            <person name="Shigenobu S."/>
        </authorList>
    </citation>
    <scope>NUCLEOTIDE SEQUENCE [LARGE SCALE GENOMIC DNA]</scope>
</reference>
<keyword evidence="3" id="KW-1185">Reference proteome</keyword>
<dbReference type="EMBL" id="BMAT01000778">
    <property type="protein sequence ID" value="GFR72820.1"/>
    <property type="molecule type" value="Genomic_DNA"/>
</dbReference>
<keyword evidence="2" id="KW-0413">Isomerase</keyword>
<evidence type="ECO:0000313" key="2">
    <source>
        <dbReference type="EMBL" id="GFR72820.1"/>
    </source>
</evidence>